<protein>
    <submittedName>
        <fullName evidence="2">Methylmalonyl-CoA mutase</fullName>
    </submittedName>
</protein>
<feature type="domain" description="B12-binding" evidence="1">
    <location>
        <begin position="12"/>
        <end position="147"/>
    </location>
</feature>
<dbReference type="AlphaFoldDB" id="A0A2P2GCX9"/>
<sequence length="167" mass="17490">MHPSYSPDSDSPRRVLLTTGSSDAHTWNLVHLQLFLEEHGHSVLNLGPCVPERLLVDTARMTHPDLVVLSSVNGHGHQDGLRAARALRADKGTQGIPMVIGGLLGISPEGAEQRTAELLDAGYDEVYADGTAPTALLKRLAATGGTDRGTGAPTARLRGACTGRAAA</sequence>
<evidence type="ECO:0000313" key="2">
    <source>
        <dbReference type="EMBL" id="KKZ69351.1"/>
    </source>
</evidence>
<comment type="caution">
    <text evidence="2">The sequence shown here is derived from an EMBL/GenBank/DDBJ whole genome shotgun (WGS) entry which is preliminary data.</text>
</comment>
<dbReference type="Gene3D" id="3.40.50.280">
    <property type="entry name" value="Cobalamin-binding domain"/>
    <property type="match status" value="1"/>
</dbReference>
<dbReference type="SUPFAM" id="SSF52242">
    <property type="entry name" value="Cobalamin (vitamin B12)-binding domain"/>
    <property type="match status" value="1"/>
</dbReference>
<evidence type="ECO:0000259" key="1">
    <source>
        <dbReference type="PROSITE" id="PS51332"/>
    </source>
</evidence>
<dbReference type="InterPro" id="IPR006158">
    <property type="entry name" value="Cobalamin-bd"/>
</dbReference>
<dbReference type="EMBL" id="LAQS01000097">
    <property type="protein sequence ID" value="KKZ69351.1"/>
    <property type="molecule type" value="Genomic_DNA"/>
</dbReference>
<dbReference type="InterPro" id="IPR036724">
    <property type="entry name" value="Cobalamin-bd_sf"/>
</dbReference>
<dbReference type="GO" id="GO:0046872">
    <property type="term" value="F:metal ion binding"/>
    <property type="evidence" value="ECO:0007669"/>
    <property type="project" value="InterPro"/>
</dbReference>
<accession>A0A2P2GCX9</accession>
<evidence type="ECO:0000313" key="3">
    <source>
        <dbReference type="Proteomes" id="UP000265325"/>
    </source>
</evidence>
<dbReference type="Pfam" id="PF02310">
    <property type="entry name" value="B12-binding"/>
    <property type="match status" value="1"/>
</dbReference>
<dbReference type="PROSITE" id="PS51332">
    <property type="entry name" value="B12_BINDING"/>
    <property type="match status" value="1"/>
</dbReference>
<name>A0A2P2GCX9_STREW</name>
<keyword evidence="3" id="KW-1185">Reference proteome</keyword>
<reference evidence="2 3" key="1">
    <citation type="submission" date="2015-05" db="EMBL/GenBank/DDBJ databases">
        <title>Draft Genome assembly of Streptomyces showdoensis.</title>
        <authorList>
            <person name="Thapa K.K."/>
            <person name="Metsa-Ketela M."/>
        </authorList>
    </citation>
    <scope>NUCLEOTIDE SEQUENCE [LARGE SCALE GENOMIC DNA]</scope>
    <source>
        <strain evidence="2 3">ATCC 15227</strain>
    </source>
</reference>
<gene>
    <name evidence="2" type="ORF">VO63_34615</name>
</gene>
<proteinExistence type="predicted"/>
<dbReference type="Proteomes" id="UP000265325">
    <property type="component" value="Unassembled WGS sequence"/>
</dbReference>
<organism evidence="2 3">
    <name type="scientific">Streptomyces showdoensis</name>
    <dbReference type="NCBI Taxonomy" id="68268"/>
    <lineage>
        <taxon>Bacteria</taxon>
        <taxon>Bacillati</taxon>
        <taxon>Actinomycetota</taxon>
        <taxon>Actinomycetes</taxon>
        <taxon>Kitasatosporales</taxon>
        <taxon>Streptomycetaceae</taxon>
        <taxon>Streptomyces</taxon>
    </lineage>
</organism>
<dbReference type="GO" id="GO:0031419">
    <property type="term" value="F:cobalamin binding"/>
    <property type="evidence" value="ECO:0007669"/>
    <property type="project" value="InterPro"/>
</dbReference>
<dbReference type="RefSeq" id="WP_046912108.1">
    <property type="nucleotide sequence ID" value="NZ_BAAAXG010000012.1"/>
</dbReference>